<dbReference type="InterPro" id="IPR023562">
    <property type="entry name" value="ClpP/TepA"/>
</dbReference>
<evidence type="ECO:0008006" key="4">
    <source>
        <dbReference type="Google" id="ProtNLM"/>
    </source>
</evidence>
<dbReference type="EMBL" id="CP033459">
    <property type="protein sequence ID" value="QFQ13288.1"/>
    <property type="molecule type" value="Genomic_DNA"/>
</dbReference>
<dbReference type="GO" id="GO:0004176">
    <property type="term" value="F:ATP-dependent peptidase activity"/>
    <property type="evidence" value="ECO:0007669"/>
    <property type="project" value="TreeGrafter"/>
</dbReference>
<dbReference type="PANTHER" id="PTHR10381">
    <property type="entry name" value="ATP-DEPENDENT CLP PROTEASE PROTEOLYTIC SUBUNIT"/>
    <property type="match status" value="1"/>
</dbReference>
<dbReference type="GO" id="GO:0051117">
    <property type="term" value="F:ATPase binding"/>
    <property type="evidence" value="ECO:0007669"/>
    <property type="project" value="TreeGrafter"/>
</dbReference>
<evidence type="ECO:0000256" key="1">
    <source>
        <dbReference type="SAM" id="Coils"/>
    </source>
</evidence>
<gene>
    <name evidence="2" type="ORF">C7Y71_009865</name>
</gene>
<protein>
    <recommendedName>
        <fullName evidence="4">ATP-dependent Clp protease proteolytic subunit</fullName>
    </recommendedName>
</protein>
<dbReference type="InterPro" id="IPR029045">
    <property type="entry name" value="ClpP/crotonase-like_dom_sf"/>
</dbReference>
<evidence type="ECO:0000313" key="2">
    <source>
        <dbReference type="EMBL" id="QFQ13288.1"/>
    </source>
</evidence>
<feature type="coiled-coil region" evidence="1">
    <location>
        <begin position="292"/>
        <end position="340"/>
    </location>
</feature>
<dbReference type="RefSeq" id="WP_111897519.1">
    <property type="nucleotide sequence ID" value="NZ_CP033459.1"/>
</dbReference>
<dbReference type="OrthoDB" id="9806592at2"/>
<dbReference type="Gene3D" id="3.90.226.10">
    <property type="entry name" value="2-enoyl-CoA Hydratase, Chain A, domain 1"/>
    <property type="match status" value="1"/>
</dbReference>
<keyword evidence="1" id="KW-0175">Coiled coil</keyword>
<name>A0A5P8E8L8_9BACT</name>
<sequence length="376" mass="41333">MTYNLYINDTIGWPISAAYVRSELAKCKDKPCDVYISSLGGDVATALQIRQLFIEHGDVTAHLHGFVASAATIVATGAKQVKMGEFALFMIHKCSAWQEQWGQMNADDIAAAIDKLTSAKNALDSIDQVIGSIYAQRTGKDITALVEMMKAETWLSAEEAMEQGFVNEIIPDEQPASLTDDMRQRIVAYGYPVPELQGKQQPNSWQRFAALIENLFKQQSKRIADDALENLEPSNSIHNLKTHSTIMNKDYKSILALLAVEAIAVSEDGSATLSAFQLQQIEAALAVNADKLATADKDNKDLQKQVKDLTNQVSDLSSEKSRLEDKVNELTSQVEALQKADGEETTHIEGNGENNTAMTYAARARADYEKIKSLIA</sequence>
<dbReference type="AlphaFoldDB" id="A0A5P8E8L8"/>
<reference evidence="2 3" key="1">
    <citation type="submission" date="2018-11" db="EMBL/GenBank/DDBJ databases">
        <authorList>
            <person name="Na S.W."/>
            <person name="Baik M."/>
        </authorList>
    </citation>
    <scope>NUCLEOTIDE SEQUENCE [LARGE SCALE GENOMIC DNA]</scope>
    <source>
        <strain evidence="2 3">E39</strain>
    </source>
</reference>
<dbReference type="PANTHER" id="PTHR10381:SF11">
    <property type="entry name" value="ATP-DEPENDENT CLP PROTEASE PROTEOLYTIC SUBUNIT, MITOCHONDRIAL"/>
    <property type="match status" value="1"/>
</dbReference>
<keyword evidence="3" id="KW-1185">Reference proteome</keyword>
<evidence type="ECO:0000313" key="3">
    <source>
        <dbReference type="Proteomes" id="UP000249375"/>
    </source>
</evidence>
<dbReference type="GO" id="GO:0004252">
    <property type="term" value="F:serine-type endopeptidase activity"/>
    <property type="evidence" value="ECO:0007669"/>
    <property type="project" value="TreeGrafter"/>
</dbReference>
<accession>A0A5P8E8L8</accession>
<dbReference type="KEGG" id="alq:C7Y71_009865"/>
<dbReference type="SUPFAM" id="SSF52096">
    <property type="entry name" value="ClpP/crotonase"/>
    <property type="match status" value="1"/>
</dbReference>
<proteinExistence type="predicted"/>
<dbReference type="SUPFAM" id="SSF90257">
    <property type="entry name" value="Myosin rod fragments"/>
    <property type="match status" value="1"/>
</dbReference>
<dbReference type="GO" id="GO:0006515">
    <property type="term" value="P:protein quality control for misfolded or incompletely synthesized proteins"/>
    <property type="evidence" value="ECO:0007669"/>
    <property type="project" value="TreeGrafter"/>
</dbReference>
<dbReference type="CDD" id="cd07016">
    <property type="entry name" value="S14_ClpP_1"/>
    <property type="match status" value="1"/>
</dbReference>
<dbReference type="Proteomes" id="UP000249375">
    <property type="component" value="Chromosome"/>
</dbReference>
<dbReference type="GO" id="GO:0009368">
    <property type="term" value="C:endopeptidase Clp complex"/>
    <property type="evidence" value="ECO:0007669"/>
    <property type="project" value="TreeGrafter"/>
</dbReference>
<organism evidence="2 3">
    <name type="scientific">Pseudoprevotella muciniphila</name>
    <dbReference type="NCBI Taxonomy" id="2133944"/>
    <lineage>
        <taxon>Bacteria</taxon>
        <taxon>Pseudomonadati</taxon>
        <taxon>Bacteroidota</taxon>
        <taxon>Bacteroidia</taxon>
        <taxon>Bacteroidales</taxon>
        <taxon>Prevotellaceae</taxon>
        <taxon>Pseudoprevotella</taxon>
    </lineage>
</organism>
<dbReference type="Pfam" id="PF00574">
    <property type="entry name" value="CLP_protease"/>
    <property type="match status" value="1"/>
</dbReference>